<dbReference type="Gene3D" id="2.60.120.10">
    <property type="entry name" value="Jelly Rolls"/>
    <property type="match status" value="1"/>
</dbReference>
<dbReference type="EMBL" id="JAGJCB010000001">
    <property type="protein sequence ID" value="MBP0902227.1"/>
    <property type="molecule type" value="Genomic_DNA"/>
</dbReference>
<sequence>MNLLRGLLSKIIEENAFEKSVHLKKNEYLKIAGSSDTNLYYVEEGALSVYSVDKFEEHIVCIGYKKYNDLVLDLESFITEKSTDYYIQAIKKSEVKAISKKRITLLLEQYPHLNKEWSEFLEKIILIMYDRVREIFTSTPDERYFNALKENPHLFQEIPSKYIASYLRMTPETLSRIKKY</sequence>
<dbReference type="InterPro" id="IPR018490">
    <property type="entry name" value="cNMP-bd_dom_sf"/>
</dbReference>
<dbReference type="RefSeq" id="WP_209651483.1">
    <property type="nucleotide sequence ID" value="NZ_JAGJCB010000001.1"/>
</dbReference>
<name>A0ABS4BNX0_9FLAO</name>
<gene>
    <name evidence="1" type="ORF">J8H85_00175</name>
</gene>
<protein>
    <submittedName>
        <fullName evidence="1">Crp/Fnr family transcriptional regulator</fullName>
    </submittedName>
</protein>
<dbReference type="InterPro" id="IPR014710">
    <property type="entry name" value="RmlC-like_jellyroll"/>
</dbReference>
<organism evidence="1 2">
    <name type="scientific">Mariniflexile gromovii</name>
    <dbReference type="NCBI Taxonomy" id="362523"/>
    <lineage>
        <taxon>Bacteria</taxon>
        <taxon>Pseudomonadati</taxon>
        <taxon>Bacteroidota</taxon>
        <taxon>Flavobacteriia</taxon>
        <taxon>Flavobacteriales</taxon>
        <taxon>Flavobacteriaceae</taxon>
        <taxon>Mariniflexile</taxon>
    </lineage>
</organism>
<comment type="caution">
    <text evidence="1">The sequence shown here is derived from an EMBL/GenBank/DDBJ whole genome shotgun (WGS) entry which is preliminary data.</text>
</comment>
<evidence type="ECO:0000313" key="1">
    <source>
        <dbReference type="EMBL" id="MBP0902227.1"/>
    </source>
</evidence>
<evidence type="ECO:0000313" key="2">
    <source>
        <dbReference type="Proteomes" id="UP000670776"/>
    </source>
</evidence>
<reference evidence="1 2" key="1">
    <citation type="submission" date="2021-04" db="EMBL/GenBank/DDBJ databases">
        <title>Mariniflexile gromovii gen. nov., sp. nov., a gliding bacterium isolated from the sea urchin Strongylocentrotus intermedius.</title>
        <authorList>
            <person name="Ko S."/>
            <person name="Le V."/>
            <person name="Ahn C.-Y."/>
            <person name="Oh H.-M."/>
        </authorList>
    </citation>
    <scope>NUCLEOTIDE SEQUENCE [LARGE SCALE GENOMIC DNA]</scope>
    <source>
        <strain evidence="1 2">KCTC 12570</strain>
    </source>
</reference>
<dbReference type="Proteomes" id="UP000670776">
    <property type="component" value="Unassembled WGS sequence"/>
</dbReference>
<proteinExistence type="predicted"/>
<keyword evidence="2" id="KW-1185">Reference proteome</keyword>
<accession>A0ABS4BNX0</accession>
<dbReference type="SUPFAM" id="SSF51206">
    <property type="entry name" value="cAMP-binding domain-like"/>
    <property type="match status" value="1"/>
</dbReference>